<dbReference type="EMBL" id="VSKL01000002">
    <property type="protein sequence ID" value="TYB73233.1"/>
    <property type="molecule type" value="Genomic_DNA"/>
</dbReference>
<dbReference type="Proteomes" id="UP000324358">
    <property type="component" value="Unassembled WGS sequence"/>
</dbReference>
<name>A0A5D0QVJ0_9FLAO</name>
<dbReference type="InterPro" id="IPR011990">
    <property type="entry name" value="TPR-like_helical_dom_sf"/>
</dbReference>
<comment type="caution">
    <text evidence="2">The sequence shown here is derived from an EMBL/GenBank/DDBJ whole genome shotgun (WGS) entry which is preliminary data.</text>
</comment>
<accession>A0A5D0QVJ0</accession>
<protein>
    <recommendedName>
        <fullName evidence="4">Tetratricopeptide repeat protein</fullName>
    </recommendedName>
</protein>
<gene>
    <name evidence="2" type="ORF">ES675_06100</name>
</gene>
<keyword evidence="3" id="KW-1185">Reference proteome</keyword>
<keyword evidence="1" id="KW-0175">Coiled coil</keyword>
<dbReference type="RefSeq" id="WP_066252821.1">
    <property type="nucleotide sequence ID" value="NZ_VSKL01000002.1"/>
</dbReference>
<proteinExistence type="predicted"/>
<dbReference type="OrthoDB" id="795031at2"/>
<evidence type="ECO:0000256" key="1">
    <source>
        <dbReference type="SAM" id="Coils"/>
    </source>
</evidence>
<reference evidence="2 3" key="1">
    <citation type="submission" date="2019-08" db="EMBL/GenBank/DDBJ databases">
        <title>Genomes of Antarctic Bizionia species.</title>
        <authorList>
            <person name="Bowman J.P."/>
        </authorList>
    </citation>
    <scope>NUCLEOTIDE SEQUENCE [LARGE SCALE GENOMIC DNA]</scope>
    <source>
        <strain evidence="2 3">APA-1</strain>
    </source>
</reference>
<sequence>MNKITKLTLILLITILNSCGIPQSEVDKLNSEIETLKKEIDECKNGADKLFGRANLYFEQKDFSKSKSELNNLIQKYPVSTEAEKGKKLLTKIDSEIEKLAELKKKEEIARKKEEEKRLASATKNMRKKYDDMNEITWYRDKSSPQYNDYNGFFGYFGKSNTGSPFLRLRIQYAADDWLFIERYVIKVDGITYEIAEEKYGEIETDNGSGGIWEWLDRAVTKKEMEIMNAVSNGKDVKIRFIGKQYYKDKTINSSQKQALRNVIDAFEAMGGKIYL</sequence>
<feature type="coiled-coil region" evidence="1">
    <location>
        <begin position="93"/>
        <end position="132"/>
    </location>
</feature>
<organism evidence="2 3">
    <name type="scientific">Bizionia algoritergicola</name>
    <dbReference type="NCBI Taxonomy" id="291187"/>
    <lineage>
        <taxon>Bacteria</taxon>
        <taxon>Pseudomonadati</taxon>
        <taxon>Bacteroidota</taxon>
        <taxon>Flavobacteriia</taxon>
        <taxon>Flavobacteriales</taxon>
        <taxon>Flavobacteriaceae</taxon>
        <taxon>Bizionia</taxon>
    </lineage>
</organism>
<evidence type="ECO:0000313" key="2">
    <source>
        <dbReference type="EMBL" id="TYB73233.1"/>
    </source>
</evidence>
<evidence type="ECO:0000313" key="3">
    <source>
        <dbReference type="Proteomes" id="UP000324358"/>
    </source>
</evidence>
<dbReference type="AlphaFoldDB" id="A0A5D0QVJ0"/>
<dbReference type="Gene3D" id="1.25.40.10">
    <property type="entry name" value="Tetratricopeptide repeat domain"/>
    <property type="match status" value="1"/>
</dbReference>
<evidence type="ECO:0008006" key="4">
    <source>
        <dbReference type="Google" id="ProtNLM"/>
    </source>
</evidence>